<dbReference type="SUPFAM" id="SSF81301">
    <property type="entry name" value="Nucleotidyltransferase"/>
    <property type="match status" value="1"/>
</dbReference>
<dbReference type="AlphaFoldDB" id="A0A418Q7L7"/>
<gene>
    <name evidence="2" type="ORF">D3M95_05385</name>
</gene>
<evidence type="ECO:0000313" key="3">
    <source>
        <dbReference type="Proteomes" id="UP000285278"/>
    </source>
</evidence>
<dbReference type="Proteomes" id="UP000285278">
    <property type="component" value="Unassembled WGS sequence"/>
</dbReference>
<dbReference type="EMBL" id="QXJK01000004">
    <property type="protein sequence ID" value="RIX35294.1"/>
    <property type="molecule type" value="Genomic_DNA"/>
</dbReference>
<dbReference type="GO" id="GO:0015969">
    <property type="term" value="P:guanosine tetraphosphate metabolic process"/>
    <property type="evidence" value="ECO:0007669"/>
    <property type="project" value="InterPro"/>
</dbReference>
<dbReference type="SMART" id="SM00954">
    <property type="entry name" value="RelA_SpoT"/>
    <property type="match status" value="1"/>
</dbReference>
<dbReference type="PANTHER" id="PTHR41773">
    <property type="entry name" value="GTP PYROPHOSPHATASE-RELATED"/>
    <property type="match status" value="1"/>
</dbReference>
<dbReference type="RefSeq" id="WP_025402527.1">
    <property type="nucleotide sequence ID" value="NZ_CBCRUA010000003.1"/>
</dbReference>
<comment type="caution">
    <text evidence="2">The sequence shown here is derived from an EMBL/GenBank/DDBJ whole genome shotgun (WGS) entry which is preliminary data.</text>
</comment>
<proteinExistence type="predicted"/>
<evidence type="ECO:0000259" key="1">
    <source>
        <dbReference type="SMART" id="SM00954"/>
    </source>
</evidence>
<dbReference type="CDD" id="cd05399">
    <property type="entry name" value="NT_Rel-Spo_like"/>
    <property type="match status" value="1"/>
</dbReference>
<dbReference type="Gene3D" id="1.10.287.860">
    <property type="entry name" value="Nucleotidyltransferase"/>
    <property type="match status" value="1"/>
</dbReference>
<organism evidence="2 3">
    <name type="scientific">Corynebacterium falsenii</name>
    <dbReference type="NCBI Taxonomy" id="108486"/>
    <lineage>
        <taxon>Bacteria</taxon>
        <taxon>Bacillati</taxon>
        <taxon>Actinomycetota</taxon>
        <taxon>Actinomycetes</taxon>
        <taxon>Mycobacteriales</taxon>
        <taxon>Corynebacteriaceae</taxon>
        <taxon>Corynebacterium</taxon>
    </lineage>
</organism>
<evidence type="ECO:0000313" key="2">
    <source>
        <dbReference type="EMBL" id="RIX35294.1"/>
    </source>
</evidence>
<sequence>MPNEPTSRTASQALKNYDAWLRRHPNADEQLHDRIEDILEDAGLTYDRVSVRIKDRDSFKAKLANDNYPEYVDFNSAYDLLGIRVITFHSSEIPQLTEALSDEFDIVSIIDKAAENARAGRFGYASQHLIVRDPIADKHGPALLEIQLRTVLQHAWAEFEHDIRYKNREDVDPQINRAFTLAAGLIELADQQFDMIAEHLEERKRAEIERAAPIEAASLPGEISSLVGEKYPTSRSEYYSYAVEMLATHGITTHGQLADLLSEEHVAALEEAMNYPYRPGQVRLIDDMLLFTYGRDHIKKTVHIGKYTESRPGRLGNRWQKLGQTTLKAASPSSD</sequence>
<dbReference type="PANTHER" id="PTHR41773:SF1">
    <property type="entry name" value="RELA_SPOT DOMAIN-CONTAINING PROTEIN"/>
    <property type="match status" value="1"/>
</dbReference>
<dbReference type="OrthoDB" id="9801824at2"/>
<reference evidence="2 3" key="1">
    <citation type="submission" date="2018-09" db="EMBL/GenBank/DDBJ databases">
        <title>Optimization and identification of Corynebacterium falsenii FN1-14 from fish paste.</title>
        <authorList>
            <person name="Daroonpunt R."/>
            <person name="Tanasupawat S."/>
        </authorList>
    </citation>
    <scope>NUCLEOTIDE SEQUENCE [LARGE SCALE GENOMIC DNA]</scope>
    <source>
        <strain evidence="2 3">FN1-14</strain>
    </source>
</reference>
<keyword evidence="3" id="KW-1185">Reference proteome</keyword>
<dbReference type="Pfam" id="PF04607">
    <property type="entry name" value="RelA_SpoT"/>
    <property type="match status" value="1"/>
</dbReference>
<feature type="domain" description="RelA/SpoT" evidence="1">
    <location>
        <begin position="51"/>
        <end position="171"/>
    </location>
</feature>
<dbReference type="Gene3D" id="3.30.460.10">
    <property type="entry name" value="Beta Polymerase, domain 2"/>
    <property type="match status" value="1"/>
</dbReference>
<dbReference type="InterPro" id="IPR007685">
    <property type="entry name" value="RelA_SpoT"/>
</dbReference>
<protein>
    <recommendedName>
        <fullName evidence="1">RelA/SpoT domain-containing protein</fullName>
    </recommendedName>
</protein>
<dbReference type="STRING" id="1451189.CFAL_04545"/>
<name>A0A418Q7L7_9CORY</name>
<dbReference type="InterPro" id="IPR043519">
    <property type="entry name" value="NT_sf"/>
</dbReference>
<accession>A0A418Q7L7</accession>